<feature type="compositionally biased region" description="Low complexity" evidence="1">
    <location>
        <begin position="567"/>
        <end position="590"/>
    </location>
</feature>
<feature type="region of interest" description="Disordered" evidence="1">
    <location>
        <begin position="399"/>
        <end position="612"/>
    </location>
</feature>
<evidence type="ECO:0000256" key="1">
    <source>
        <dbReference type="SAM" id="MobiDB-lite"/>
    </source>
</evidence>
<comment type="caution">
    <text evidence="2">The sequence shown here is derived from an EMBL/GenBank/DDBJ whole genome shotgun (WGS) entry which is preliminary data.</text>
</comment>
<sequence length="1341" mass="143264">YDALPQEQRTGYAGQPAHPDPRPAAQTPAHLKVEVGSSLGPMTSLDKMGVSPPSPLPKDDPEWDTLQQEQHQSDASQGACSLPDPATAVPAEPKTKVVVPPGTTAPVGAACSASPTSALITVGATQVVSISDHGQLGALVELYFREHRPRSVTRLQERQDIDEELGAAIRSTWALIDWADVHPDTGFMMFLMNYELRLWQLQSACRLSSNQPCKLELINHELKIADRLEDDIALGRRETILAEARSIAEQLSTKTRMTAALASTNDLSARAGKDKPVTPSAADMFDLIQAELSTVLEHPNRSSGPSSKTEAAASSPQTQLEPRGHDHASGVLDHHRLSSATVDNCELVATAPVAGDVGGFVRGRTYGSLVTELWRQHWQSHGRREASDHAQQDSVMPLGAPELSSAHSPSRPVRDVGISSDAAADNGNDSGVTIGSTERNSTTFSAAGEVHSHQCSTSDDASSEQLLPIVRKREPPNRMAGLGLNPQTRDGPSAHKRPRTVGEIAIGSQPPLVQQDRKPPDRPRYDGVEGTLTVVQNRRDAIDDGQNARRGAGSTLARAESRSSSIGSDGDQQPASDQASSSAVSHSAVGRQSRREEPKREPPDHQHCSGVDDELAEDDHQQWIITSQQAANSLDETTLVRAGSNMRSPDRSAAATHGWRRGRQQAQEEGGDAGGSCHSRPKGWDEGDDACGSCHMEHQVGMNSEPTDDAPVAAAVHGQHASVIIFGDMSFRSDGVWASLGDAVDSYFSLTTTGLQQQASSASPAHAASSQSVAGPHDQHIQFGDLPPVAAAIKAAAVCGKSNSSKAGDAQGPMQQPNVVLHLAIEAPGQRRLGVALPAHAESQERASLPTAEAFSDVSLGRGQNAALHDKQSPTTVLAERDPGAASSPSPARQGTSTYTPRAATRGIVISSRAPRTTITLLISAVDSRAGQQRVSATVAAKEISSSSATFRLPGSASMDLLQKTAPDKRGLLHARGTEARGRTTSKTLPGPTGPSPPTALTGAEVKQVWESRTIHKISLSAIYTPVAEADRGRFPPLPENSGVGTAQAVIVLEGGEERYSRKEDHNAGYVGVRHTHADGVGGSERETATRDPRMSSSAQAQSTSASVTWRQQARSLRARCLRKASPGLPKPRHRPKEVWEAQPCKSGRFWRKRYRTEQYKPDSVRKEQCWWDKGETGLLRREPGRREHLSVGYIELGCLKRDQRPDSSSITARAARGSSTKRLPGLQQRQPFARTHALGGTAIRPKAGSSGTGVGVDFGTSPRGNLSSTVLHPRTSCAHLVGVRHRLCATQAAHESRRSLPDHAKRPWTRPARAKACTVTTVADQAQGIVQDKLCMTWTG</sequence>
<accession>A0AAN6G490</accession>
<feature type="non-terminal residue" evidence="2">
    <location>
        <position position="1"/>
    </location>
</feature>
<feature type="compositionally biased region" description="Polar residues" evidence="1">
    <location>
        <begin position="887"/>
        <end position="900"/>
    </location>
</feature>
<feature type="region of interest" description="Disordered" evidence="1">
    <location>
        <begin position="643"/>
        <end position="681"/>
    </location>
</feature>
<protein>
    <submittedName>
        <fullName evidence="2">Uncharacterized protein</fullName>
    </submittedName>
</protein>
<evidence type="ECO:0000313" key="3">
    <source>
        <dbReference type="Proteomes" id="UP001176521"/>
    </source>
</evidence>
<feature type="compositionally biased region" description="Polar residues" evidence="1">
    <location>
        <begin position="301"/>
        <end position="320"/>
    </location>
</feature>
<feature type="compositionally biased region" description="Basic and acidic residues" evidence="1">
    <location>
        <begin position="1084"/>
        <end position="1094"/>
    </location>
</feature>
<feature type="region of interest" description="Disordered" evidence="1">
    <location>
        <begin position="1205"/>
        <end position="1231"/>
    </location>
</feature>
<evidence type="ECO:0000313" key="2">
    <source>
        <dbReference type="EMBL" id="KAK0519340.1"/>
    </source>
</evidence>
<feature type="region of interest" description="Disordered" evidence="1">
    <location>
        <begin position="972"/>
        <end position="1002"/>
    </location>
</feature>
<feature type="compositionally biased region" description="Polar residues" evidence="1">
    <location>
        <begin position="65"/>
        <end position="79"/>
    </location>
</feature>
<feature type="compositionally biased region" description="Basic and acidic residues" evidence="1">
    <location>
        <begin position="593"/>
        <end position="607"/>
    </location>
</feature>
<organism evidence="2 3">
    <name type="scientific">Tilletia horrida</name>
    <dbReference type="NCBI Taxonomy" id="155126"/>
    <lineage>
        <taxon>Eukaryota</taxon>
        <taxon>Fungi</taxon>
        <taxon>Dikarya</taxon>
        <taxon>Basidiomycota</taxon>
        <taxon>Ustilaginomycotina</taxon>
        <taxon>Exobasidiomycetes</taxon>
        <taxon>Tilletiales</taxon>
        <taxon>Tilletiaceae</taxon>
        <taxon>Tilletia</taxon>
    </lineage>
</organism>
<feature type="region of interest" description="Disordered" evidence="1">
    <location>
        <begin position="1074"/>
        <end position="1110"/>
    </location>
</feature>
<feature type="compositionally biased region" description="Polar residues" evidence="1">
    <location>
        <begin position="453"/>
        <end position="465"/>
    </location>
</feature>
<feature type="compositionally biased region" description="Low complexity" evidence="1">
    <location>
        <begin position="759"/>
        <end position="774"/>
    </location>
</feature>
<dbReference type="EMBL" id="JAPDMQ010001018">
    <property type="protein sequence ID" value="KAK0519340.1"/>
    <property type="molecule type" value="Genomic_DNA"/>
</dbReference>
<feature type="compositionally biased region" description="Basic and acidic residues" evidence="1">
    <location>
        <begin position="515"/>
        <end position="527"/>
    </location>
</feature>
<feature type="region of interest" description="Disordered" evidence="1">
    <location>
        <begin position="759"/>
        <end position="783"/>
    </location>
</feature>
<dbReference type="Proteomes" id="UP001176521">
    <property type="component" value="Unassembled WGS sequence"/>
</dbReference>
<feature type="compositionally biased region" description="Low complexity" evidence="1">
    <location>
        <begin position="1096"/>
        <end position="1107"/>
    </location>
</feature>
<reference evidence="2" key="1">
    <citation type="journal article" date="2023" name="PhytoFront">
        <title>Draft Genome Resources of Seven Strains of Tilletia horrida, Causal Agent of Kernel Smut of Rice.</title>
        <authorList>
            <person name="Khanal S."/>
            <person name="Antony Babu S."/>
            <person name="Zhou X.G."/>
        </authorList>
    </citation>
    <scope>NUCLEOTIDE SEQUENCE</scope>
    <source>
        <strain evidence="2">TX3</strain>
    </source>
</reference>
<feature type="region of interest" description="Disordered" evidence="1">
    <location>
        <begin position="1"/>
        <end position="81"/>
    </location>
</feature>
<proteinExistence type="predicted"/>
<feature type="region of interest" description="Disordered" evidence="1">
    <location>
        <begin position="297"/>
        <end position="330"/>
    </location>
</feature>
<feature type="compositionally biased region" description="Basic and acidic residues" evidence="1">
    <location>
        <begin position="972"/>
        <end position="982"/>
    </location>
</feature>
<feature type="compositionally biased region" description="Polar residues" evidence="1">
    <location>
        <begin position="1207"/>
        <end position="1222"/>
    </location>
</feature>
<feature type="region of interest" description="Disordered" evidence="1">
    <location>
        <begin position="864"/>
        <end position="902"/>
    </location>
</feature>
<gene>
    <name evidence="2" type="ORF">OC842_007484</name>
</gene>
<name>A0AAN6G490_9BASI</name>
<keyword evidence="3" id="KW-1185">Reference proteome</keyword>
<feature type="compositionally biased region" description="Polar residues" evidence="1">
    <location>
        <begin position="427"/>
        <end position="445"/>
    </location>
</feature>